<dbReference type="Proteomes" id="UP001456513">
    <property type="component" value="Unassembled WGS sequence"/>
</dbReference>
<feature type="domain" description="Nudix hydrolase" evidence="7">
    <location>
        <begin position="11"/>
        <end position="216"/>
    </location>
</feature>
<comment type="cofactor">
    <cofactor evidence="2">
        <name>Mg(2+)</name>
        <dbReference type="ChEBI" id="CHEBI:18420"/>
    </cofactor>
</comment>
<dbReference type="PANTHER" id="PTHR12318">
    <property type="entry name" value="TESTOSTERONE-REGULATED PROTEIN RP2"/>
    <property type="match status" value="1"/>
</dbReference>
<keyword evidence="4 8" id="KW-0378">Hydrolase</keyword>
<evidence type="ECO:0000256" key="1">
    <source>
        <dbReference type="ARBA" id="ARBA00001936"/>
    </source>
</evidence>
<dbReference type="EMBL" id="JBBPCN010000001">
    <property type="protein sequence ID" value="MEK8072074.1"/>
    <property type="molecule type" value="Genomic_DNA"/>
</dbReference>
<protein>
    <submittedName>
        <fullName evidence="8">NUDIX hydrolase</fullName>
    </submittedName>
</protein>
<sequence>MSSKSVADLVPARDASTVILIRDGRSRPEIEVFLLERVGGMAFAGGMTVFPGGGVDLSDAAADVRWAGPPPSWWAERFGTDEGKAQALVCAAARETFEECGILLAGSTPDSVVADTSPFAAERGRLERRELSFAEFLTAHDLVLRSDLLRPWSHWITPVGEARRYDTRFFVAVLPEGQNADGETSEAASVSWRSTGEALADWRSGHTILLPPTWSQLDALSRFDTVAEVVADEREITPVLPVLTRDDGTVRVLFDGDEAYYAGTRHPWSDRRHDAR</sequence>
<dbReference type="CDD" id="cd18870">
    <property type="entry name" value="NUDIX_AcylCoAdiphos_Nudt19"/>
    <property type="match status" value="1"/>
</dbReference>
<evidence type="ECO:0000256" key="4">
    <source>
        <dbReference type="ARBA" id="ARBA00022801"/>
    </source>
</evidence>
<comment type="caution">
    <text evidence="8">The sequence shown here is derived from an EMBL/GenBank/DDBJ whole genome shotgun (WGS) entry which is preliminary data.</text>
</comment>
<dbReference type="PROSITE" id="PS51462">
    <property type="entry name" value="NUDIX"/>
    <property type="match status" value="1"/>
</dbReference>
<reference evidence="8 9" key="1">
    <citation type="submission" date="2024-03" db="EMBL/GenBank/DDBJ databases">
        <title>Rhodococcus navarretei sp. nov. and Pseudarthrobacter quantumdoti sp. nov., two new species with the ability to biosynthesize Quantum Dots isolated from soil samples at Union Glacier, Antarctica.</title>
        <authorList>
            <person name="Vargas M."/>
        </authorList>
    </citation>
    <scope>NUCLEOTIDE SEQUENCE [LARGE SCALE GENOMIC DNA]</scope>
    <source>
        <strain evidence="8 9">EXRC-4A-4</strain>
    </source>
</reference>
<gene>
    <name evidence="8" type="ORF">AABD04_14625</name>
</gene>
<comment type="cofactor">
    <cofactor evidence="1">
        <name>Mn(2+)</name>
        <dbReference type="ChEBI" id="CHEBI:29035"/>
    </cofactor>
</comment>
<evidence type="ECO:0000313" key="8">
    <source>
        <dbReference type="EMBL" id="MEK8072074.1"/>
    </source>
</evidence>
<evidence type="ECO:0000256" key="3">
    <source>
        <dbReference type="ARBA" id="ARBA00022723"/>
    </source>
</evidence>
<dbReference type="PANTHER" id="PTHR12318:SF0">
    <property type="entry name" value="ACYL-COENZYME A DIPHOSPHATASE NUDT19"/>
    <property type="match status" value="1"/>
</dbReference>
<accession>A0ABU9CXX5</accession>
<dbReference type="InterPro" id="IPR015797">
    <property type="entry name" value="NUDIX_hydrolase-like_dom_sf"/>
</dbReference>
<dbReference type="RefSeq" id="WP_341441600.1">
    <property type="nucleotide sequence ID" value="NZ_JBBPCN010000001.1"/>
</dbReference>
<keyword evidence="6" id="KW-0464">Manganese</keyword>
<evidence type="ECO:0000256" key="5">
    <source>
        <dbReference type="ARBA" id="ARBA00022842"/>
    </source>
</evidence>
<dbReference type="SUPFAM" id="SSF55811">
    <property type="entry name" value="Nudix"/>
    <property type="match status" value="1"/>
</dbReference>
<dbReference type="GO" id="GO:0016787">
    <property type="term" value="F:hydrolase activity"/>
    <property type="evidence" value="ECO:0007669"/>
    <property type="project" value="UniProtKB-KW"/>
</dbReference>
<evidence type="ECO:0000256" key="6">
    <source>
        <dbReference type="ARBA" id="ARBA00023211"/>
    </source>
</evidence>
<keyword evidence="5" id="KW-0460">Magnesium</keyword>
<keyword evidence="9" id="KW-1185">Reference proteome</keyword>
<keyword evidence="3" id="KW-0479">Metal-binding</keyword>
<organism evidence="8 9">
    <name type="scientific">Rhodococcus navarretei</name>
    <dbReference type="NCBI Taxonomy" id="3128981"/>
    <lineage>
        <taxon>Bacteria</taxon>
        <taxon>Bacillati</taxon>
        <taxon>Actinomycetota</taxon>
        <taxon>Actinomycetes</taxon>
        <taxon>Mycobacteriales</taxon>
        <taxon>Nocardiaceae</taxon>
        <taxon>Rhodococcus</taxon>
    </lineage>
</organism>
<name>A0ABU9CXX5_9NOCA</name>
<evidence type="ECO:0000259" key="7">
    <source>
        <dbReference type="PROSITE" id="PS51462"/>
    </source>
</evidence>
<dbReference type="InterPro" id="IPR000086">
    <property type="entry name" value="NUDIX_hydrolase_dom"/>
</dbReference>
<evidence type="ECO:0000256" key="2">
    <source>
        <dbReference type="ARBA" id="ARBA00001946"/>
    </source>
</evidence>
<evidence type="ECO:0000313" key="9">
    <source>
        <dbReference type="Proteomes" id="UP001456513"/>
    </source>
</evidence>
<proteinExistence type="predicted"/>
<dbReference type="Gene3D" id="3.90.79.10">
    <property type="entry name" value="Nucleoside Triphosphate Pyrophosphohydrolase"/>
    <property type="match status" value="1"/>
</dbReference>
<dbReference type="InterPro" id="IPR039121">
    <property type="entry name" value="NUDT19"/>
</dbReference>